<dbReference type="Proteomes" id="UP000195072">
    <property type="component" value="Unassembled WGS sequence"/>
</dbReference>
<evidence type="ECO:0000256" key="1">
    <source>
        <dbReference type="SAM" id="Phobius"/>
    </source>
</evidence>
<accession>A0A252EGN1</accession>
<evidence type="ECO:0000313" key="2">
    <source>
        <dbReference type="EMBL" id="OUL65476.1"/>
    </source>
</evidence>
<protein>
    <submittedName>
        <fullName evidence="2">Uncharacterized protein</fullName>
    </submittedName>
</protein>
<name>A0A252EGN1_9PROT</name>
<gene>
    <name evidence="2" type="ORF">HK16_16510</name>
</gene>
<proteinExistence type="predicted"/>
<reference evidence="2 3" key="1">
    <citation type="submission" date="2014-06" db="EMBL/GenBank/DDBJ databases">
        <authorList>
            <person name="Ju J."/>
            <person name="Zhang J."/>
        </authorList>
    </citation>
    <scope>NUCLEOTIDE SEQUENCE [LARGE SCALE GENOMIC DNA]</scope>
    <source>
        <strain evidence="2">DmL_050</strain>
    </source>
</reference>
<feature type="transmembrane region" description="Helical" evidence="1">
    <location>
        <begin position="6"/>
        <end position="30"/>
    </location>
</feature>
<keyword evidence="1" id="KW-1133">Transmembrane helix</keyword>
<evidence type="ECO:0000313" key="3">
    <source>
        <dbReference type="Proteomes" id="UP000195072"/>
    </source>
</evidence>
<organism evidence="2 3">
    <name type="scientific">Acetobacter senegalensis</name>
    <dbReference type="NCBI Taxonomy" id="446692"/>
    <lineage>
        <taxon>Bacteria</taxon>
        <taxon>Pseudomonadati</taxon>
        <taxon>Pseudomonadota</taxon>
        <taxon>Alphaproteobacteria</taxon>
        <taxon>Acetobacterales</taxon>
        <taxon>Acetobacteraceae</taxon>
        <taxon>Acetobacter</taxon>
    </lineage>
</organism>
<dbReference type="AlphaFoldDB" id="A0A252EGN1"/>
<keyword evidence="1" id="KW-0812">Transmembrane</keyword>
<keyword evidence="1" id="KW-0472">Membrane</keyword>
<comment type="caution">
    <text evidence="2">The sequence shown here is derived from an EMBL/GenBank/DDBJ whole genome shotgun (WGS) entry which is preliminary data.</text>
</comment>
<sequence length="66" mass="7815">MAGYYRVFFPLLLELSVAGLVGEWVGFSLLDMRKRKLSIKEKKRFLFIVSPWPMRLLIFKAEYTTL</sequence>
<dbReference type="EMBL" id="JOOZ01000065">
    <property type="protein sequence ID" value="OUL65476.1"/>
    <property type="molecule type" value="Genomic_DNA"/>
</dbReference>